<accession>B9K9Q7</accession>
<dbReference type="PANTHER" id="PTHR35089:SF1">
    <property type="entry name" value="CHAPERONE PROTEIN SKP"/>
    <property type="match status" value="1"/>
</dbReference>
<keyword evidence="3" id="KW-0175">Coiled coil</keyword>
<keyword evidence="2" id="KW-0732">Signal</keyword>
<dbReference type="InterPro" id="IPR005632">
    <property type="entry name" value="Chaperone_Skp"/>
</dbReference>
<dbReference type="EMBL" id="CP000916">
    <property type="protein sequence ID" value="ACM23690.1"/>
    <property type="molecule type" value="Genomic_DNA"/>
</dbReference>
<organism evidence="4 5">
    <name type="scientific">Thermotoga neapolitana (strain ATCC 49049 / DSM 4359 / NBRC 107923 / NS-E)</name>
    <dbReference type="NCBI Taxonomy" id="309803"/>
    <lineage>
        <taxon>Bacteria</taxon>
        <taxon>Thermotogati</taxon>
        <taxon>Thermotogota</taxon>
        <taxon>Thermotogae</taxon>
        <taxon>Thermotogales</taxon>
        <taxon>Thermotogaceae</taxon>
        <taxon>Thermotoga</taxon>
    </lineage>
</organism>
<evidence type="ECO:0000256" key="3">
    <source>
        <dbReference type="SAM" id="Coils"/>
    </source>
</evidence>
<dbReference type="InterPro" id="IPR024930">
    <property type="entry name" value="Skp_dom_sf"/>
</dbReference>
<protein>
    <submittedName>
        <fullName evidence="4">Outer membrane chaperone Skp (OmpH)</fullName>
    </submittedName>
</protein>
<dbReference type="GO" id="GO:0005829">
    <property type="term" value="C:cytosol"/>
    <property type="evidence" value="ECO:0007669"/>
    <property type="project" value="TreeGrafter"/>
</dbReference>
<evidence type="ECO:0000256" key="2">
    <source>
        <dbReference type="ARBA" id="ARBA00022729"/>
    </source>
</evidence>
<evidence type="ECO:0000313" key="4">
    <source>
        <dbReference type="EMBL" id="ACM23690.1"/>
    </source>
</evidence>
<dbReference type="KEGG" id="tna:CTN_1514"/>
<dbReference type="STRING" id="309803.CTN_1514"/>
<proteinExistence type="inferred from homology"/>
<feature type="coiled-coil region" evidence="3">
    <location>
        <begin position="42"/>
        <end position="83"/>
    </location>
</feature>
<dbReference type="Gene3D" id="3.30.910.20">
    <property type="entry name" value="Skp domain"/>
    <property type="match status" value="1"/>
</dbReference>
<reference evidence="4 5" key="1">
    <citation type="journal article" date="2009" name="Biosci. Biotechnol. Biochem.">
        <title>WeGAS: a web-based microbial genome annotation system.</title>
        <authorList>
            <person name="Lee D."/>
            <person name="Seo H."/>
            <person name="Park C."/>
            <person name="Park K."/>
        </authorList>
    </citation>
    <scope>NUCLEOTIDE SEQUENCE [LARGE SCALE GENOMIC DNA]</scope>
    <source>
        <strain evidence="5">ATCC 49049 / DSM 4359 / NBRC 107923 / NS-E</strain>
    </source>
</reference>
<evidence type="ECO:0000256" key="1">
    <source>
        <dbReference type="ARBA" id="ARBA00009091"/>
    </source>
</evidence>
<dbReference type="Proteomes" id="UP000000445">
    <property type="component" value="Chromosome"/>
</dbReference>
<dbReference type="SMART" id="SM00935">
    <property type="entry name" value="OmpH"/>
    <property type="match status" value="1"/>
</dbReference>
<sequence>MKGGKGMKKLFLPLVLVGILLATLLVSQSSTGSSLRVAYVDIEKATENYQKWKDLNEKYKRDYSFYQNKLKEMEDELKKMQEEGRPQEEIQAKQKEILTKKTEYENLLKSEYQPKIQEIMNEVVKKIQEYASVMGYDLVLTNQVVVYGNPAFDITEQVIAYINQQ</sequence>
<dbReference type="HOGENOM" id="CLU_136738_0_0_0"/>
<keyword evidence="5" id="KW-1185">Reference proteome</keyword>
<evidence type="ECO:0000313" key="5">
    <source>
        <dbReference type="Proteomes" id="UP000000445"/>
    </source>
</evidence>
<name>B9K9Q7_THENN</name>
<gene>
    <name evidence="4" type="ordered locus">CTN_1514</name>
</gene>
<dbReference type="GO" id="GO:0051082">
    <property type="term" value="F:unfolded protein binding"/>
    <property type="evidence" value="ECO:0007669"/>
    <property type="project" value="InterPro"/>
</dbReference>
<dbReference type="AlphaFoldDB" id="B9K9Q7"/>
<dbReference type="PANTHER" id="PTHR35089">
    <property type="entry name" value="CHAPERONE PROTEIN SKP"/>
    <property type="match status" value="1"/>
</dbReference>
<dbReference type="Pfam" id="PF03938">
    <property type="entry name" value="OmpH"/>
    <property type="match status" value="1"/>
</dbReference>
<dbReference type="SUPFAM" id="SSF111384">
    <property type="entry name" value="OmpH-like"/>
    <property type="match status" value="1"/>
</dbReference>
<dbReference type="GO" id="GO:0050821">
    <property type="term" value="P:protein stabilization"/>
    <property type="evidence" value="ECO:0007669"/>
    <property type="project" value="TreeGrafter"/>
</dbReference>
<dbReference type="eggNOG" id="COG2825">
    <property type="taxonomic scope" value="Bacteria"/>
</dbReference>
<comment type="similarity">
    <text evidence="1">Belongs to the Skp family.</text>
</comment>